<comment type="caution">
    <text evidence="1">The sequence shown here is derived from an EMBL/GenBank/DDBJ whole genome shotgun (WGS) entry which is preliminary data.</text>
</comment>
<evidence type="ECO:0000313" key="2">
    <source>
        <dbReference type="Proteomes" id="UP000006600"/>
    </source>
</evidence>
<dbReference type="AlphaFoldDB" id="J7ZHV8"/>
<name>J7ZHV8_BACCE</name>
<gene>
    <name evidence="1" type="ORF">IEE_05487</name>
</gene>
<organism evidence="1 2">
    <name type="scientific">Bacillus cereus BAG5X1-1</name>
    <dbReference type="NCBI Taxonomy" id="1053189"/>
    <lineage>
        <taxon>Bacteria</taxon>
        <taxon>Bacillati</taxon>
        <taxon>Bacillota</taxon>
        <taxon>Bacilli</taxon>
        <taxon>Bacillales</taxon>
        <taxon>Bacillaceae</taxon>
        <taxon>Bacillus</taxon>
        <taxon>Bacillus cereus group</taxon>
    </lineage>
</organism>
<accession>J7ZHV8</accession>
<evidence type="ECO:0000313" key="1">
    <source>
        <dbReference type="EMBL" id="EJQ36011.1"/>
    </source>
</evidence>
<protein>
    <submittedName>
        <fullName evidence="1">Uncharacterized protein</fullName>
    </submittedName>
</protein>
<dbReference type="RefSeq" id="WP_002107413.1">
    <property type="nucleotide sequence ID" value="NZ_JH792001.1"/>
</dbReference>
<sequence length="102" mass="12182">MYCEEELFKKVIVPPEEEFKDLKIKPASYLIQHLGLSNFLLRRELEAGEEVYPEDDILVYEEKTYVWLTDFPSEEDAMRVIRLNWDATKQLNKFEQSGSYNQ</sequence>
<dbReference type="PATRIC" id="fig|1053189.3.peg.5588"/>
<dbReference type="Proteomes" id="UP000006600">
    <property type="component" value="Unassembled WGS sequence"/>
</dbReference>
<dbReference type="HOGENOM" id="CLU_180562_0_0_9"/>
<proteinExistence type="predicted"/>
<dbReference type="EMBL" id="AHDJ01000073">
    <property type="protein sequence ID" value="EJQ36011.1"/>
    <property type="molecule type" value="Genomic_DNA"/>
</dbReference>
<reference evidence="1 2" key="1">
    <citation type="submission" date="2012-04" db="EMBL/GenBank/DDBJ databases">
        <title>The Genome Sequence of Bacillus cereus BAG5X1-1.</title>
        <authorList>
            <consortium name="The Broad Institute Genome Sequencing Platform"/>
            <consortium name="The Broad Institute Genome Sequencing Center for Infectious Disease"/>
            <person name="Feldgarden M."/>
            <person name="Van der Auwera G.A."/>
            <person name="Mahillon J."/>
            <person name="Duprez V."/>
            <person name="Timmery S."/>
            <person name="Mattelet C."/>
            <person name="Dierick K."/>
            <person name="Sun M."/>
            <person name="Yu Z."/>
            <person name="Zhu L."/>
            <person name="Hu X."/>
            <person name="Shank E.B."/>
            <person name="Swiecicka I."/>
            <person name="Hansen B.M."/>
            <person name="Andrup L."/>
            <person name="Young S.K."/>
            <person name="Zeng Q."/>
            <person name="Gargeya S."/>
            <person name="Fitzgerald M."/>
            <person name="Haas B."/>
            <person name="Abouelleil A."/>
            <person name="Alvarado L."/>
            <person name="Arachchi H.M."/>
            <person name="Berlin A."/>
            <person name="Chapman S.B."/>
            <person name="Goldberg J."/>
            <person name="Griggs A."/>
            <person name="Gujja S."/>
            <person name="Hansen M."/>
            <person name="Howarth C."/>
            <person name="Imamovic A."/>
            <person name="Larimer J."/>
            <person name="McCowen C."/>
            <person name="Montmayeur A."/>
            <person name="Murphy C."/>
            <person name="Neiman D."/>
            <person name="Pearson M."/>
            <person name="Priest M."/>
            <person name="Roberts A."/>
            <person name="Saif S."/>
            <person name="Shea T."/>
            <person name="Sisk P."/>
            <person name="Sykes S."/>
            <person name="Wortman J."/>
            <person name="Nusbaum C."/>
            <person name="Birren B."/>
        </authorList>
    </citation>
    <scope>NUCLEOTIDE SEQUENCE [LARGE SCALE GENOMIC DNA]</scope>
    <source>
        <strain evidence="1 2">BAG5X1-1</strain>
    </source>
</reference>